<dbReference type="Gene3D" id="3.20.20.80">
    <property type="entry name" value="Glycosidases"/>
    <property type="match status" value="2"/>
</dbReference>
<comment type="catalytic activity">
    <reaction evidence="1">
        <text>Hydrolysis of terminal, non-reducing (1-&gt;4)-linked alpha-D-glucose residues with release of alpha-D-glucose.</text>
        <dbReference type="EC" id="3.2.1.20"/>
    </reaction>
</comment>
<gene>
    <name evidence="3" type="ORF">CTOB1V02_LOCUS133</name>
</gene>
<dbReference type="Gene3D" id="3.90.400.10">
    <property type="entry name" value="Oligo-1,6-glucosidase, Domain 2"/>
    <property type="match status" value="1"/>
</dbReference>
<organism evidence="3">
    <name type="scientific">Cyprideis torosa</name>
    <dbReference type="NCBI Taxonomy" id="163714"/>
    <lineage>
        <taxon>Eukaryota</taxon>
        <taxon>Metazoa</taxon>
        <taxon>Ecdysozoa</taxon>
        <taxon>Arthropoda</taxon>
        <taxon>Crustacea</taxon>
        <taxon>Oligostraca</taxon>
        <taxon>Ostracoda</taxon>
        <taxon>Podocopa</taxon>
        <taxon>Podocopida</taxon>
        <taxon>Cytherocopina</taxon>
        <taxon>Cytheroidea</taxon>
        <taxon>Cytherideidae</taxon>
        <taxon>Cyprideis</taxon>
    </lineage>
</organism>
<dbReference type="SUPFAM" id="SSF51445">
    <property type="entry name" value="(Trans)glycosidases"/>
    <property type="match status" value="1"/>
</dbReference>
<evidence type="ECO:0000256" key="1">
    <source>
        <dbReference type="ARBA" id="ARBA00001657"/>
    </source>
</evidence>
<dbReference type="GO" id="GO:0004558">
    <property type="term" value="F:alpha-1,4-glucosidase activity"/>
    <property type="evidence" value="ECO:0007669"/>
    <property type="project" value="UniProtKB-EC"/>
</dbReference>
<proteinExistence type="predicted"/>
<accession>A0A7R8VZU4</accession>
<dbReference type="Pfam" id="PF00128">
    <property type="entry name" value="Alpha-amylase"/>
    <property type="match status" value="1"/>
</dbReference>
<evidence type="ECO:0000256" key="2">
    <source>
        <dbReference type="ARBA" id="ARBA00012741"/>
    </source>
</evidence>
<reference evidence="3" key="1">
    <citation type="submission" date="2020-11" db="EMBL/GenBank/DDBJ databases">
        <authorList>
            <person name="Tran Van P."/>
        </authorList>
    </citation>
    <scope>NUCLEOTIDE SEQUENCE</scope>
</reference>
<dbReference type="InterPro" id="IPR017853">
    <property type="entry name" value="GH"/>
</dbReference>
<dbReference type="OrthoDB" id="1740265at2759"/>
<dbReference type="SMART" id="SM00642">
    <property type="entry name" value="Aamy"/>
    <property type="match status" value="1"/>
</dbReference>
<dbReference type="AlphaFoldDB" id="A0A7R8VZU4"/>
<name>A0A7R8VZU4_9CRUS</name>
<dbReference type="GO" id="GO:0005975">
    <property type="term" value="P:carbohydrate metabolic process"/>
    <property type="evidence" value="ECO:0007669"/>
    <property type="project" value="InterPro"/>
</dbReference>
<evidence type="ECO:0000313" key="3">
    <source>
        <dbReference type="EMBL" id="CAD7222116.1"/>
    </source>
</evidence>
<dbReference type="PANTHER" id="PTHR10357:SF179">
    <property type="entry name" value="NEUTRAL AND BASIC AMINO ACID TRANSPORT PROTEIN RBAT"/>
    <property type="match status" value="1"/>
</dbReference>
<dbReference type="Gene3D" id="2.60.40.1180">
    <property type="entry name" value="Golgi alpha-mannosidase II"/>
    <property type="match status" value="1"/>
</dbReference>
<dbReference type="InterPro" id="IPR045857">
    <property type="entry name" value="O16G_dom_2"/>
</dbReference>
<sequence length="520" mass="59360">MKPTILLFVSVVLCATADVIFASVDWWQSAVVYQIYPRSFKDSDGDGIGDLKGIESKLDYLLSIVMDIVPNHTVNREDPYTDYYTWADPSGFDGDGNPLPPSNWLSVFRGSAWEWNEQRQQFYLHKYLKEMPDVNPFSDVLNAELENILRFWLDRGVDGFRVDAIKQFAEVRNVYLDEPLSGYTDDPEDYNYLLHTLTVLRPETLDVLRRWRLILDEYSEGTTTKVMMTEVTHSGLPNHAELLMEYYGTESEPIAHFTFNFRFIERLTNPLSASAVREAVQSWLTDMPTFAWANWVIGNHDSSRVASRFGSEYVDAINMIVQLVPGTAITYQGEEIGMEDTFISWEDTQDPFGCNCGIENYQSCSRDPGRTPMQWSNANMAGFTDGQEPWLPINENYVWLNVETQEGELESHLNIYRRLTSLRRRPVIQEGILKFYEEYETDRALVFSRENSLQGIAVAVNFGTTEIALNLSSHLPGEVTVWVRSTQGSAGNMTVPGQVIDTKRIPVGPREGIVLEYSLN</sequence>
<dbReference type="InterPro" id="IPR013780">
    <property type="entry name" value="Glyco_hydro_b"/>
</dbReference>
<protein>
    <recommendedName>
        <fullName evidence="2">alpha-glucosidase</fullName>
        <ecNumber evidence="2">3.2.1.20</ecNumber>
    </recommendedName>
</protein>
<dbReference type="InterPro" id="IPR006047">
    <property type="entry name" value="GH13_cat_dom"/>
</dbReference>
<dbReference type="EC" id="3.2.1.20" evidence="2"/>
<dbReference type="EMBL" id="OB660028">
    <property type="protein sequence ID" value="CAD7222116.1"/>
    <property type="molecule type" value="Genomic_DNA"/>
</dbReference>
<dbReference type="PANTHER" id="PTHR10357">
    <property type="entry name" value="ALPHA-AMYLASE FAMILY MEMBER"/>
    <property type="match status" value="1"/>
</dbReference>